<comment type="caution">
    <text evidence="1">The sequence shown here is derived from an EMBL/GenBank/DDBJ whole genome shotgun (WGS) entry which is preliminary data.</text>
</comment>
<protein>
    <submittedName>
        <fullName evidence="1">Uncharacterized protein</fullName>
    </submittedName>
</protein>
<evidence type="ECO:0000313" key="1">
    <source>
        <dbReference type="EMBL" id="KAJ7986470.1"/>
    </source>
</evidence>
<name>A0ACC2F528_DALPE</name>
<sequence length="549" mass="61981">MERGAGRQRGGEEEELVEVKETGAAGQWGEAEVRALMSVWGELGAAQHSGGSRRDTFDFISEQLRGLSVLRDWRECQAQSRRLGLQGRQDEQPGTSSNYSQGAVATTDSQMTPSDWEEEEDDLTSEKEAHVSSVTMQEGGLCQPARGSVAYAQYVGPEGGRHWTDEEVRALLCVWSDREVRQRLKGTLRNKAIFQEMARRMQRGFGVVRNWKQCRTKYKNLKYEYKTAKSAQAASGSSGPGRYMKFFDEVEAILLDGGFDGEDEDREKEIQRSRLELDQGAERLEAVRVQIQPRAPEGDLVIEIDDDDNSEDYEVETEHNHRESEAHLAPLDPSGSDHFTVVTVSDTGRNWSDQEVRALIQVWSEESVCRQLESSTRKRDIFVQISRRLLQQGVDRDWKQCHTKYKNLKYLYRSLQRGRADGTDPRRLMRFYDEVDAILNRAEGEPAIGYEEQAEADAVSAGGAMMCYENNTDAMFVMSDRANARMGHAERTCSVTVHTNPSYDVTPSNVDKQTYTGHAETDIGEDLMAKRGLKRKALDQGLNSCILVT</sequence>
<dbReference type="Proteomes" id="UP001157502">
    <property type="component" value="Chromosome 34"/>
</dbReference>
<gene>
    <name evidence="1" type="ORF">DPEC_G00340220</name>
</gene>
<dbReference type="EMBL" id="CM055761">
    <property type="protein sequence ID" value="KAJ7986470.1"/>
    <property type="molecule type" value="Genomic_DNA"/>
</dbReference>
<accession>A0ACC2F528</accession>
<keyword evidence="2" id="KW-1185">Reference proteome</keyword>
<reference evidence="1" key="1">
    <citation type="submission" date="2021-05" db="EMBL/GenBank/DDBJ databases">
        <authorList>
            <person name="Pan Q."/>
            <person name="Jouanno E."/>
            <person name="Zahm M."/>
            <person name="Klopp C."/>
            <person name="Cabau C."/>
            <person name="Louis A."/>
            <person name="Berthelot C."/>
            <person name="Parey E."/>
            <person name="Roest Crollius H."/>
            <person name="Montfort J."/>
            <person name="Robinson-Rechavi M."/>
            <person name="Bouchez O."/>
            <person name="Lampietro C."/>
            <person name="Lopez Roques C."/>
            <person name="Donnadieu C."/>
            <person name="Postlethwait J."/>
            <person name="Bobe J."/>
            <person name="Dillon D."/>
            <person name="Chandos A."/>
            <person name="von Hippel F."/>
            <person name="Guiguen Y."/>
        </authorList>
    </citation>
    <scope>NUCLEOTIDE SEQUENCE</scope>
    <source>
        <strain evidence="1">YG-Jan2019</strain>
    </source>
</reference>
<organism evidence="1 2">
    <name type="scientific">Dallia pectoralis</name>
    <name type="common">Alaska blackfish</name>
    <dbReference type="NCBI Taxonomy" id="75939"/>
    <lineage>
        <taxon>Eukaryota</taxon>
        <taxon>Metazoa</taxon>
        <taxon>Chordata</taxon>
        <taxon>Craniata</taxon>
        <taxon>Vertebrata</taxon>
        <taxon>Euteleostomi</taxon>
        <taxon>Actinopterygii</taxon>
        <taxon>Neopterygii</taxon>
        <taxon>Teleostei</taxon>
        <taxon>Protacanthopterygii</taxon>
        <taxon>Esociformes</taxon>
        <taxon>Umbridae</taxon>
        <taxon>Dallia</taxon>
    </lineage>
</organism>
<proteinExistence type="predicted"/>
<evidence type="ECO:0000313" key="2">
    <source>
        <dbReference type="Proteomes" id="UP001157502"/>
    </source>
</evidence>